<dbReference type="Proteomes" id="UP000797356">
    <property type="component" value="Chromosome 3"/>
</dbReference>
<comment type="caution">
    <text evidence="2">The sequence shown here is derived from an EMBL/GenBank/DDBJ whole genome shotgun (WGS) entry which is preliminary data.</text>
</comment>
<gene>
    <name evidence="2" type="ORF">COCNU_03G015320</name>
</gene>
<organism evidence="2 3">
    <name type="scientific">Cocos nucifera</name>
    <name type="common">Coconut palm</name>
    <dbReference type="NCBI Taxonomy" id="13894"/>
    <lineage>
        <taxon>Eukaryota</taxon>
        <taxon>Viridiplantae</taxon>
        <taxon>Streptophyta</taxon>
        <taxon>Embryophyta</taxon>
        <taxon>Tracheophyta</taxon>
        <taxon>Spermatophyta</taxon>
        <taxon>Magnoliopsida</taxon>
        <taxon>Liliopsida</taxon>
        <taxon>Arecaceae</taxon>
        <taxon>Arecoideae</taxon>
        <taxon>Cocoseae</taxon>
        <taxon>Attaleinae</taxon>
        <taxon>Cocos</taxon>
    </lineage>
</organism>
<sequence>MKFSCRRFHRKVGRAHGLHPRADGPELFELATKEAPIEGRKEALLPKGSATMPPSTLLELKFSPKLRTSCQEQKDYDLPQTSTIEISTASTIATTATILRNVFSSDTKLRSSSERDGWANSQPEVGEDRPRAAVTRNDEVGRLTASSTLPRGGAWCIDDSSSPGDKAKKGLLQIEKASMRYRRSSGPGLAAQENPEEQRPHDPETGMCCQ</sequence>
<name>A0A8K0MZD7_COCNU</name>
<reference evidence="2" key="1">
    <citation type="journal article" date="2017" name="Gigascience">
        <title>The genome draft of coconut (Cocos nucifera).</title>
        <authorList>
            <person name="Xiao Y."/>
            <person name="Xu P."/>
            <person name="Fan H."/>
            <person name="Baudouin L."/>
            <person name="Xia W."/>
            <person name="Bocs S."/>
            <person name="Xu J."/>
            <person name="Li Q."/>
            <person name="Guo A."/>
            <person name="Zhou L."/>
            <person name="Li J."/>
            <person name="Wu Y."/>
            <person name="Ma Z."/>
            <person name="Armero A."/>
            <person name="Issali A.E."/>
            <person name="Liu N."/>
            <person name="Peng M."/>
            <person name="Yang Y."/>
        </authorList>
    </citation>
    <scope>NUCLEOTIDE SEQUENCE</scope>
    <source>
        <tissue evidence="2">Spear leaf of Hainan Tall coconut</tissue>
    </source>
</reference>
<reference evidence="2" key="2">
    <citation type="submission" date="2019-07" db="EMBL/GenBank/DDBJ databases">
        <authorList>
            <person name="Yang Y."/>
            <person name="Bocs S."/>
            <person name="Baudouin L."/>
        </authorList>
    </citation>
    <scope>NUCLEOTIDE SEQUENCE</scope>
    <source>
        <tissue evidence="2">Spear leaf of Hainan Tall coconut</tissue>
    </source>
</reference>
<evidence type="ECO:0000313" key="2">
    <source>
        <dbReference type="EMBL" id="KAG1335413.1"/>
    </source>
</evidence>
<dbReference type="AlphaFoldDB" id="A0A8K0MZD7"/>
<evidence type="ECO:0000256" key="1">
    <source>
        <dbReference type="SAM" id="MobiDB-lite"/>
    </source>
</evidence>
<dbReference type="EMBL" id="CM017874">
    <property type="protein sequence ID" value="KAG1335413.1"/>
    <property type="molecule type" value="Genomic_DNA"/>
</dbReference>
<protein>
    <submittedName>
        <fullName evidence="2">Uncharacterized protein</fullName>
    </submittedName>
</protein>
<feature type="compositionally biased region" description="Basic and acidic residues" evidence="1">
    <location>
        <begin position="126"/>
        <end position="141"/>
    </location>
</feature>
<accession>A0A8K0MZD7</accession>
<feature type="region of interest" description="Disordered" evidence="1">
    <location>
        <begin position="109"/>
        <end position="210"/>
    </location>
</feature>
<evidence type="ECO:0000313" key="3">
    <source>
        <dbReference type="Proteomes" id="UP000797356"/>
    </source>
</evidence>
<proteinExistence type="predicted"/>
<keyword evidence="3" id="KW-1185">Reference proteome</keyword>